<dbReference type="EMBL" id="JAFJYC010000001">
    <property type="protein sequence ID" value="MBT9431294.1"/>
    <property type="molecule type" value="Genomic_DNA"/>
</dbReference>
<evidence type="ECO:0000259" key="2">
    <source>
        <dbReference type="Pfam" id="PF07338"/>
    </source>
</evidence>
<reference evidence="3 4" key="1">
    <citation type="journal article" date="2021" name="Genome Biol. Evol.">
        <title>The evolution of interdependence in a four-way mealybug symbiosis.</title>
        <authorList>
            <person name="Garber A.I."/>
            <person name="Kupper M."/>
            <person name="Laetsch D.R."/>
            <person name="Weldon S.R."/>
            <person name="Ladinsky M.S."/>
            <person name="Bjorkman P.J."/>
            <person name="McCutcheon J.P."/>
        </authorList>
    </citation>
    <scope>NUCLEOTIDE SEQUENCE [LARGE SCALE GENOMIC DNA]</scope>
    <source>
        <strain evidence="3">SOD</strain>
    </source>
</reference>
<dbReference type="Proteomes" id="UP000811282">
    <property type="component" value="Unassembled WGS sequence"/>
</dbReference>
<keyword evidence="1" id="KW-0732">Signal</keyword>
<organism evidence="3 4">
    <name type="scientific">Candidatus Sodalis endolongispinus</name>
    <dbReference type="NCBI Taxonomy" id="2812662"/>
    <lineage>
        <taxon>Bacteria</taxon>
        <taxon>Pseudomonadati</taxon>
        <taxon>Pseudomonadota</taxon>
        <taxon>Gammaproteobacteria</taxon>
        <taxon>Enterobacterales</taxon>
        <taxon>Bruguierivoracaceae</taxon>
        <taxon>Sodalis</taxon>
    </lineage>
</organism>
<dbReference type="SUPFAM" id="SSF159871">
    <property type="entry name" value="YdgH-like"/>
    <property type="match status" value="1"/>
</dbReference>
<dbReference type="Pfam" id="PF07338">
    <property type="entry name" value="YdgH_BhsA-like"/>
    <property type="match status" value="1"/>
</dbReference>
<keyword evidence="4" id="KW-1185">Reference proteome</keyword>
<evidence type="ECO:0000313" key="3">
    <source>
        <dbReference type="EMBL" id="MBT9431294.1"/>
    </source>
</evidence>
<sequence>MLFCGLPLAGCSVLNGKPPPAPEKQAVEISRNKVGSLTRIGKVTVDERGSPMDAKNALQRGADEHQAHYYQILMIDETVTPGVWRGEAILYR</sequence>
<dbReference type="Gene3D" id="3.30.1660.10">
    <property type="entry name" value="Flavin-binding protein dodecin"/>
    <property type="match status" value="1"/>
</dbReference>
<proteinExistence type="predicted"/>
<comment type="caution">
    <text evidence="3">The sequence shown here is derived from an EMBL/GenBank/DDBJ whole genome shotgun (WGS) entry which is preliminary data.</text>
</comment>
<accession>A0ABS5Y9G0</accession>
<dbReference type="InterPro" id="IPR025543">
    <property type="entry name" value="Dodecin-like"/>
</dbReference>
<evidence type="ECO:0000313" key="4">
    <source>
        <dbReference type="Proteomes" id="UP000811282"/>
    </source>
</evidence>
<gene>
    <name evidence="3" type="ORF">JZM24_02430</name>
</gene>
<dbReference type="InterPro" id="IPR036275">
    <property type="entry name" value="YdgH-like_sf"/>
</dbReference>
<feature type="domain" description="YdgH/BhsA/McbA-like" evidence="2">
    <location>
        <begin position="37"/>
        <end position="92"/>
    </location>
</feature>
<evidence type="ECO:0000256" key="1">
    <source>
        <dbReference type="ARBA" id="ARBA00022729"/>
    </source>
</evidence>
<protein>
    <submittedName>
        <fullName evidence="3">Bioflm peroxide resistance protein BsmA</fullName>
    </submittedName>
</protein>
<dbReference type="InterPro" id="IPR010854">
    <property type="entry name" value="YdgH/BhsA/McbA-like_dom"/>
</dbReference>
<name>A0ABS5Y9G0_9GAMM</name>